<name>W9Z656_FUSOX</name>
<accession>W9Z656</accession>
<evidence type="ECO:0000256" key="1">
    <source>
        <dbReference type="SAM" id="MobiDB-lite"/>
    </source>
</evidence>
<dbReference type="AlphaFoldDB" id="W9Z656"/>
<feature type="region of interest" description="Disordered" evidence="1">
    <location>
        <begin position="1"/>
        <end position="39"/>
    </location>
</feature>
<protein>
    <submittedName>
        <fullName evidence="2">Uncharacterized protein</fullName>
    </submittedName>
</protein>
<sequence length="39" mass="4198">MLSLRDSSSREEACSVRRSTTLLPSPQPPSVTPPSPSSR</sequence>
<dbReference type="VEuPathDB" id="FungiDB:FOMG_19189"/>
<reference evidence="2" key="1">
    <citation type="submission" date="2012-04" db="EMBL/GenBank/DDBJ databases">
        <title>The Genome Sequence of Fusarium oxysporum melonis.</title>
        <authorList>
            <consortium name="The Broad Institute Genome Sequencing Platform"/>
            <person name="Ma L.-J."/>
            <person name="Gale L.R."/>
            <person name="Schwartz D.C."/>
            <person name="Zhou S."/>
            <person name="Corby-Kistler H."/>
            <person name="Young S.K."/>
            <person name="Zeng Q."/>
            <person name="Gargeya S."/>
            <person name="Fitzgerald M."/>
            <person name="Haas B."/>
            <person name="Abouelleil A."/>
            <person name="Alvarado L."/>
            <person name="Arachchi H.M."/>
            <person name="Berlin A."/>
            <person name="Brown A."/>
            <person name="Chapman S.B."/>
            <person name="Chen Z."/>
            <person name="Dunbar C."/>
            <person name="Freedman E."/>
            <person name="Gearin G."/>
            <person name="Goldberg J."/>
            <person name="Griggs A."/>
            <person name="Gujja S."/>
            <person name="Heiman D."/>
            <person name="Howarth C."/>
            <person name="Larson L."/>
            <person name="Lui A."/>
            <person name="MacDonald P.J.P."/>
            <person name="Montmayeur A."/>
            <person name="Murphy C."/>
            <person name="Neiman D."/>
            <person name="Pearson M."/>
            <person name="Priest M."/>
            <person name="Roberts A."/>
            <person name="Saif S."/>
            <person name="Shea T."/>
            <person name="Shenoy N."/>
            <person name="Sisk P."/>
            <person name="Stolte C."/>
            <person name="Sykes S."/>
            <person name="Wortman J."/>
            <person name="Nusbaum C."/>
            <person name="Birren B."/>
        </authorList>
    </citation>
    <scope>NUCLEOTIDE SEQUENCE</scope>
    <source>
        <strain evidence="2">26406</strain>
    </source>
</reference>
<gene>
    <name evidence="2" type="ORF">FOMG_19189</name>
</gene>
<organism evidence="2">
    <name type="scientific">Fusarium oxysporum f. sp. melonis 26406</name>
    <dbReference type="NCBI Taxonomy" id="1089452"/>
    <lineage>
        <taxon>Eukaryota</taxon>
        <taxon>Fungi</taxon>
        <taxon>Dikarya</taxon>
        <taxon>Ascomycota</taxon>
        <taxon>Pezizomycotina</taxon>
        <taxon>Sordariomycetes</taxon>
        <taxon>Hypocreomycetidae</taxon>
        <taxon>Hypocreales</taxon>
        <taxon>Nectriaceae</taxon>
        <taxon>Fusarium</taxon>
        <taxon>Fusarium oxysporum species complex</taxon>
    </lineage>
</organism>
<dbReference type="Proteomes" id="UP000030703">
    <property type="component" value="Unassembled WGS sequence"/>
</dbReference>
<feature type="compositionally biased region" description="Pro residues" evidence="1">
    <location>
        <begin position="25"/>
        <end position="39"/>
    </location>
</feature>
<proteinExistence type="predicted"/>
<dbReference type="EMBL" id="KI980438">
    <property type="protein sequence ID" value="EXK24072.1"/>
    <property type="molecule type" value="Genomic_DNA"/>
</dbReference>
<reference evidence="2" key="2">
    <citation type="submission" date="2014-02" db="EMBL/GenBank/DDBJ databases">
        <title>Annotation of the Genome Sequence of Fusarium oxysporum f. sp. melonis 26406.</title>
        <authorList>
            <consortium name="The Broad Institute Genomics Platform"/>
            <person name="Ma L.-J."/>
            <person name="Corby-Kistler H."/>
            <person name="Broz K."/>
            <person name="Gale L.R."/>
            <person name="Jonkers W."/>
            <person name="O'Donnell K."/>
            <person name="Ploetz R."/>
            <person name="Steinberg C."/>
            <person name="Schwartz D.C."/>
            <person name="VanEtten H."/>
            <person name="Zhou S."/>
            <person name="Young S.K."/>
            <person name="Zeng Q."/>
            <person name="Gargeya S."/>
            <person name="Fitzgerald M."/>
            <person name="Abouelleil A."/>
            <person name="Alvarado L."/>
            <person name="Chapman S.B."/>
            <person name="Gainer-Dewar J."/>
            <person name="Goldberg J."/>
            <person name="Griggs A."/>
            <person name="Gujja S."/>
            <person name="Hansen M."/>
            <person name="Howarth C."/>
            <person name="Imamovic A."/>
            <person name="Ireland A."/>
            <person name="Larimer J."/>
            <person name="McCowan C."/>
            <person name="Murphy C."/>
            <person name="Pearson M."/>
            <person name="Poon T.W."/>
            <person name="Priest M."/>
            <person name="Roberts A."/>
            <person name="Saif S."/>
            <person name="Shea T."/>
            <person name="Sykes S."/>
            <person name="Wortman J."/>
            <person name="Nusbaum C."/>
            <person name="Birren B."/>
        </authorList>
    </citation>
    <scope>NUCLEOTIDE SEQUENCE</scope>
    <source>
        <strain evidence="2">26406</strain>
    </source>
</reference>
<evidence type="ECO:0000313" key="2">
    <source>
        <dbReference type="EMBL" id="EXK24072.1"/>
    </source>
</evidence>
<dbReference type="HOGENOM" id="CLU_3320098_0_0_1"/>